<keyword evidence="10" id="KW-0784">Thiamine biosynthesis</keyword>
<dbReference type="AlphaFoldDB" id="A0AA87ALE3"/>
<name>A0AA87ALE3_9LACO</name>
<dbReference type="NCBIfam" id="NF003933">
    <property type="entry name" value="PRK05444.2-2"/>
    <property type="match status" value="1"/>
</dbReference>
<dbReference type="InterPro" id="IPR005477">
    <property type="entry name" value="Dxylulose-5-P_synthase"/>
</dbReference>
<evidence type="ECO:0000256" key="4">
    <source>
        <dbReference type="ARBA" id="ARBA00011081"/>
    </source>
</evidence>
<organism evidence="14 15">
    <name type="scientific">Lactobacillus paragasseri JV-V03</name>
    <dbReference type="NCBI Taxonomy" id="525326"/>
    <lineage>
        <taxon>Bacteria</taxon>
        <taxon>Bacillati</taxon>
        <taxon>Bacillota</taxon>
        <taxon>Bacilli</taxon>
        <taxon>Lactobacillales</taxon>
        <taxon>Lactobacillaceae</taxon>
        <taxon>Lactobacillus</taxon>
    </lineage>
</organism>
<proteinExistence type="inferred from homology"/>
<comment type="caution">
    <text evidence="14">The sequence shown here is derived from an EMBL/GenBank/DDBJ whole genome shotgun (WGS) entry which is preliminary data.</text>
</comment>
<evidence type="ECO:0000256" key="5">
    <source>
        <dbReference type="ARBA" id="ARBA00011738"/>
    </source>
</evidence>
<evidence type="ECO:0000256" key="8">
    <source>
        <dbReference type="ARBA" id="ARBA00022723"/>
    </source>
</evidence>
<dbReference type="RefSeq" id="WP_003649419.1">
    <property type="nucleotide sequence ID" value="NZ_CP040500.1"/>
</dbReference>
<dbReference type="InterPro" id="IPR029061">
    <property type="entry name" value="THDP-binding"/>
</dbReference>
<keyword evidence="7 14" id="KW-0808">Transferase</keyword>
<dbReference type="PANTHER" id="PTHR43322">
    <property type="entry name" value="1-D-DEOXYXYLULOSE 5-PHOSPHATE SYNTHASE-RELATED"/>
    <property type="match status" value="1"/>
</dbReference>
<dbReference type="Gene3D" id="3.40.50.970">
    <property type="match status" value="2"/>
</dbReference>
<dbReference type="PROSITE" id="PS00801">
    <property type="entry name" value="TRANSKETOLASE_1"/>
    <property type="match status" value="1"/>
</dbReference>
<protein>
    <recommendedName>
        <fullName evidence="6">1-deoxy-D-xylulose-5-phosphate synthase</fullName>
        <ecNumber evidence="6">2.2.1.7</ecNumber>
    </recommendedName>
</protein>
<dbReference type="GO" id="GO:0046872">
    <property type="term" value="F:metal ion binding"/>
    <property type="evidence" value="ECO:0007669"/>
    <property type="project" value="UniProtKB-KW"/>
</dbReference>
<feature type="domain" description="Transketolase-like pyrimidine-binding" evidence="13">
    <location>
        <begin position="298"/>
        <end position="464"/>
    </location>
</feature>
<dbReference type="SUPFAM" id="SSF52518">
    <property type="entry name" value="Thiamin diphosphate-binding fold (THDP-binding)"/>
    <property type="match status" value="2"/>
</dbReference>
<dbReference type="CDD" id="cd02007">
    <property type="entry name" value="TPP_DXS"/>
    <property type="match status" value="1"/>
</dbReference>
<dbReference type="NCBIfam" id="NF008968">
    <property type="entry name" value="PRK12315.1"/>
    <property type="match status" value="1"/>
</dbReference>
<keyword evidence="12" id="KW-0414">Isoprene biosynthesis</keyword>
<comment type="similarity">
    <text evidence="4">Belongs to the transketolase family. DXPS subfamily.</text>
</comment>
<keyword evidence="8" id="KW-0479">Metal-binding</keyword>
<evidence type="ECO:0000256" key="10">
    <source>
        <dbReference type="ARBA" id="ARBA00022977"/>
    </source>
</evidence>
<evidence type="ECO:0000256" key="3">
    <source>
        <dbReference type="ARBA" id="ARBA00004980"/>
    </source>
</evidence>
<dbReference type="InterPro" id="IPR033248">
    <property type="entry name" value="Transketolase_C"/>
</dbReference>
<keyword evidence="9" id="KW-0460">Magnesium</keyword>
<comment type="cofactor">
    <cofactor evidence="2">
        <name>thiamine diphosphate</name>
        <dbReference type="ChEBI" id="CHEBI:58937"/>
    </cofactor>
</comment>
<comment type="subunit">
    <text evidence="5">Homodimer.</text>
</comment>
<dbReference type="SUPFAM" id="SSF52922">
    <property type="entry name" value="TK C-terminal domain-like"/>
    <property type="match status" value="1"/>
</dbReference>
<dbReference type="GO" id="GO:0016114">
    <property type="term" value="P:terpenoid biosynthetic process"/>
    <property type="evidence" value="ECO:0007669"/>
    <property type="project" value="InterPro"/>
</dbReference>
<dbReference type="GO" id="GO:0009228">
    <property type="term" value="P:thiamine biosynthetic process"/>
    <property type="evidence" value="ECO:0007669"/>
    <property type="project" value="UniProtKB-KW"/>
</dbReference>
<dbReference type="Pfam" id="PF02779">
    <property type="entry name" value="Transket_pyr"/>
    <property type="match status" value="1"/>
</dbReference>
<dbReference type="InterPro" id="IPR049557">
    <property type="entry name" value="Transketolase_CS"/>
</dbReference>
<dbReference type="GO" id="GO:0019288">
    <property type="term" value="P:isopentenyl diphosphate biosynthetic process, methylerythritol 4-phosphate pathway"/>
    <property type="evidence" value="ECO:0007669"/>
    <property type="project" value="TreeGrafter"/>
</dbReference>
<dbReference type="Gene3D" id="3.40.50.920">
    <property type="match status" value="1"/>
</dbReference>
<dbReference type="SMART" id="SM00861">
    <property type="entry name" value="Transket_pyr"/>
    <property type="match status" value="1"/>
</dbReference>
<dbReference type="CDD" id="cd07033">
    <property type="entry name" value="TPP_PYR_DXS_TK_like"/>
    <property type="match status" value="1"/>
</dbReference>
<keyword evidence="11" id="KW-0786">Thiamine pyrophosphate</keyword>
<comment type="pathway">
    <text evidence="3">Metabolic intermediate biosynthesis; 1-deoxy-D-xylulose 5-phosphate biosynthesis; 1-deoxy-D-xylulose 5-phosphate from D-glyceraldehyde 3-phosphate and pyruvate: step 1/1.</text>
</comment>
<dbReference type="GO" id="GO:0008661">
    <property type="term" value="F:1-deoxy-D-xylulose-5-phosphate synthase activity"/>
    <property type="evidence" value="ECO:0007669"/>
    <property type="project" value="UniProtKB-EC"/>
</dbReference>
<dbReference type="InterPro" id="IPR005475">
    <property type="entry name" value="Transketolase-like_Pyr-bd"/>
</dbReference>
<evidence type="ECO:0000256" key="12">
    <source>
        <dbReference type="ARBA" id="ARBA00023229"/>
    </source>
</evidence>
<evidence type="ECO:0000256" key="9">
    <source>
        <dbReference type="ARBA" id="ARBA00022842"/>
    </source>
</evidence>
<dbReference type="Pfam" id="PF13292">
    <property type="entry name" value="DXP_synthase_N"/>
    <property type="match status" value="1"/>
</dbReference>
<evidence type="ECO:0000256" key="2">
    <source>
        <dbReference type="ARBA" id="ARBA00001964"/>
    </source>
</evidence>
<dbReference type="GO" id="GO:0005829">
    <property type="term" value="C:cytosol"/>
    <property type="evidence" value="ECO:0007669"/>
    <property type="project" value="TreeGrafter"/>
</dbReference>
<dbReference type="Pfam" id="PF02780">
    <property type="entry name" value="Transketolase_C"/>
    <property type="match status" value="1"/>
</dbReference>
<evidence type="ECO:0000259" key="13">
    <source>
        <dbReference type="SMART" id="SM00861"/>
    </source>
</evidence>
<dbReference type="InterPro" id="IPR009014">
    <property type="entry name" value="Transketo_C/PFOR_II"/>
</dbReference>
<sequence length="602" mass="66459">MNKHPEFLLNKINSPKDLKKLDLKELEKLDLKELEKLDLKELEKLASEIRTLILEKDAAEGGHLGPDLGIVEATIAYHYVFDAPKDKIIWDVSHQTYPHKMLTGRAYAWLDPDKYEDVTPYSNPDESPYDYYAVGHTSTSVALATGMARARDMMGKHENITALIGDGSLTGGLAFEGFNNAADEKHNLIIVVNDNQMSIDNNVGGVVTALKKLRESNGQAEDNPFTAMGLDYKYVGQGNDIKSMIDAFKAVKDIDHPIVLHINTLKGKGYDPAVENEASHHWVLPFDLKTDKTTVPAPKTPNASTVILDLLKKHIENQENILAINAAIPGVFGLGEIKKNYPKNYKDVGIAEQESVAFAAGAVKEGITPVLFENSTFLQRAYDQLSHDVAANDLPVVMIVAGGGITAASKTHLGIFDNTMVANWPNWEYLAPTTLNELKSMLEWAVKQRKHPVAIKSPVNPLPEGNVVSEDYSTIHYDVKSGSKVAIIGLGDFYQLGEKVDDLLKKDNINATLINPKSAAHLDTDTLDDLQKDHELVVTLEDNSIDGGFGQKVASYYGPTKMMVKNYGAKKEYTDNEPKGSIYKRDHLMPEQIASEVLEIIK</sequence>
<evidence type="ECO:0000313" key="14">
    <source>
        <dbReference type="EMBL" id="EFJ69192.1"/>
    </source>
</evidence>
<comment type="cofactor">
    <cofactor evidence="1">
        <name>Mg(2+)</name>
        <dbReference type="ChEBI" id="CHEBI:18420"/>
    </cofactor>
</comment>
<accession>A0AA87ALE3</accession>
<dbReference type="Proteomes" id="UP000003672">
    <property type="component" value="Unassembled WGS sequence"/>
</dbReference>
<evidence type="ECO:0000256" key="11">
    <source>
        <dbReference type="ARBA" id="ARBA00023052"/>
    </source>
</evidence>
<gene>
    <name evidence="14" type="primary">dxs2</name>
    <name evidence="14" type="ORF">HMPREF0514_11262</name>
</gene>
<dbReference type="EC" id="2.2.1.7" evidence="6"/>
<reference evidence="14 15" key="1">
    <citation type="submission" date="2010-06" db="EMBL/GenBank/DDBJ databases">
        <authorList>
            <person name="Muzny D."/>
            <person name="Qin X."/>
            <person name="Buhay C."/>
            <person name="Dugan-Rocha S."/>
            <person name="Ding Y."/>
            <person name="Chen G."/>
            <person name="Hawes A."/>
            <person name="Holder M."/>
            <person name="Jhangiani S."/>
            <person name="Johnson A."/>
            <person name="Khan Z."/>
            <person name="Li Z."/>
            <person name="Liu W."/>
            <person name="Liu X."/>
            <person name="Perez L."/>
            <person name="Shen H."/>
            <person name="Wang Q."/>
            <person name="Watt J."/>
            <person name="Xi L."/>
            <person name="Xin Y."/>
            <person name="Zhou J."/>
            <person name="Deng J."/>
            <person name="Jiang H."/>
            <person name="Liu Y."/>
            <person name="Qu J."/>
            <person name="Song X.-Z."/>
            <person name="Zhang L."/>
            <person name="Villasana D."/>
            <person name="Johnson A."/>
            <person name="Liu J."/>
            <person name="Liyanage D."/>
            <person name="Lorensuhewa L."/>
            <person name="Robinson T."/>
            <person name="Song A."/>
            <person name="Song B.-B."/>
            <person name="Dinh H."/>
            <person name="Thornton R."/>
            <person name="Coyle M."/>
            <person name="Francisco L."/>
            <person name="Jackson L."/>
            <person name="Javaid M."/>
            <person name="Korchina V."/>
            <person name="Kovar C."/>
            <person name="Mata R."/>
            <person name="Mathew T."/>
            <person name="Ngo R."/>
            <person name="Nguyen L."/>
            <person name="Nguyen N."/>
            <person name="Okwuonu G."/>
            <person name="Ongeri F."/>
            <person name="Pham C."/>
            <person name="Simmons D."/>
            <person name="Wilczek-Boney K."/>
            <person name="Hale W."/>
            <person name="Jakkamsetti A."/>
            <person name="Pham P."/>
            <person name="Ruth R."/>
            <person name="San Lucas F."/>
            <person name="Warren J."/>
            <person name="Zhang J."/>
            <person name="Zhao Z."/>
            <person name="Zhou C."/>
            <person name="Zhu D."/>
            <person name="Lee S."/>
            <person name="Bess C."/>
            <person name="Blankenburg K."/>
            <person name="Forbes L."/>
            <person name="Fu Q."/>
            <person name="Gubbala S."/>
            <person name="Hirani K."/>
            <person name="Jayaseelan J.C."/>
            <person name="Lara F."/>
            <person name="Munidasa M."/>
            <person name="Palculict T."/>
            <person name="Patil S."/>
            <person name="Pu L.-L."/>
            <person name="Saada N."/>
            <person name="Tang L."/>
            <person name="Weissenberger G."/>
            <person name="Zhu Y."/>
            <person name="Hemphill L."/>
            <person name="Shang Y."/>
            <person name="Youmans B."/>
            <person name="Ayvaz T."/>
            <person name="Ross M."/>
            <person name="Santibanez J."/>
            <person name="Aqrawi P."/>
            <person name="Gross S."/>
            <person name="Joshi V."/>
            <person name="Fowler G."/>
            <person name="Nazareth L."/>
            <person name="Reid J."/>
            <person name="Worley K."/>
            <person name="Petrosino J."/>
            <person name="Highlander S."/>
            <person name="Gibbs R."/>
        </authorList>
    </citation>
    <scope>NUCLEOTIDE SEQUENCE [LARGE SCALE GENOMIC DNA]</scope>
    <source>
        <strain evidence="14 15">JV-V03</strain>
    </source>
</reference>
<evidence type="ECO:0000256" key="6">
    <source>
        <dbReference type="ARBA" id="ARBA00013150"/>
    </source>
</evidence>
<evidence type="ECO:0000256" key="1">
    <source>
        <dbReference type="ARBA" id="ARBA00001946"/>
    </source>
</evidence>
<dbReference type="PANTHER" id="PTHR43322:SF1">
    <property type="entry name" value="1-DEOXY-D-XYLULOSE-5-PHOSPHATE SYNTHASE"/>
    <property type="match status" value="1"/>
</dbReference>
<dbReference type="EMBL" id="ACGO02000002">
    <property type="protein sequence ID" value="EFJ69192.1"/>
    <property type="molecule type" value="Genomic_DNA"/>
</dbReference>
<evidence type="ECO:0000256" key="7">
    <source>
        <dbReference type="ARBA" id="ARBA00022679"/>
    </source>
</evidence>
<evidence type="ECO:0000313" key="15">
    <source>
        <dbReference type="Proteomes" id="UP000003672"/>
    </source>
</evidence>